<evidence type="ECO:0000256" key="1">
    <source>
        <dbReference type="SAM" id="Phobius"/>
    </source>
</evidence>
<reference evidence="2" key="1">
    <citation type="submission" date="2015-10" db="EMBL/GenBank/DDBJ databases">
        <authorList>
            <person name="Gilbert D.G."/>
        </authorList>
    </citation>
    <scope>NUCLEOTIDE SEQUENCE</scope>
</reference>
<keyword evidence="1" id="KW-0812">Transmembrane</keyword>
<gene>
    <name evidence="2" type="ORF">MGWOODY_Hyp116</name>
</gene>
<dbReference type="AlphaFoldDB" id="A0A161K1T9"/>
<evidence type="ECO:0000313" key="2">
    <source>
        <dbReference type="EMBL" id="CUS55846.1"/>
    </source>
</evidence>
<name>A0A161K1T9_9ZZZZ</name>
<accession>A0A161K1T9</accession>
<sequence length="86" mass="9704">MSRKLIFWIVASFVLLGLMLWGISLFWESNADGLSGHGWIAYVLGGVMTLGLSIGLFLLTFHSARHGYDDIDRPEDATEQNVEYRQ</sequence>
<feature type="transmembrane region" description="Helical" evidence="1">
    <location>
        <begin position="5"/>
        <end position="27"/>
    </location>
</feature>
<organism evidence="2">
    <name type="scientific">hydrothermal vent metagenome</name>
    <dbReference type="NCBI Taxonomy" id="652676"/>
    <lineage>
        <taxon>unclassified sequences</taxon>
        <taxon>metagenomes</taxon>
        <taxon>ecological metagenomes</taxon>
    </lineage>
</organism>
<feature type="transmembrane region" description="Helical" evidence="1">
    <location>
        <begin position="39"/>
        <end position="61"/>
    </location>
</feature>
<proteinExistence type="predicted"/>
<keyword evidence="1" id="KW-0472">Membrane</keyword>
<dbReference type="EMBL" id="CZQD01000013">
    <property type="protein sequence ID" value="CUS55846.1"/>
    <property type="molecule type" value="Genomic_DNA"/>
</dbReference>
<protein>
    <submittedName>
        <fullName evidence="2">Uncharacterized protein</fullName>
    </submittedName>
</protein>
<keyword evidence="1" id="KW-1133">Transmembrane helix</keyword>